<dbReference type="InterPro" id="IPR011990">
    <property type="entry name" value="TPR-like_helical_dom_sf"/>
</dbReference>
<evidence type="ECO:0008006" key="3">
    <source>
        <dbReference type="Google" id="ProtNLM"/>
    </source>
</evidence>
<keyword evidence="1" id="KW-0802">TPR repeat</keyword>
<dbReference type="Gene3D" id="1.25.40.10">
    <property type="entry name" value="Tetratricopeptide repeat domain"/>
    <property type="match status" value="1"/>
</dbReference>
<organism evidence="2">
    <name type="scientific">candidate division WOR-3 bacterium</name>
    <dbReference type="NCBI Taxonomy" id="2052148"/>
    <lineage>
        <taxon>Bacteria</taxon>
        <taxon>Bacteria division WOR-3</taxon>
    </lineage>
</organism>
<dbReference type="InterPro" id="IPR019734">
    <property type="entry name" value="TPR_rpt"/>
</dbReference>
<dbReference type="EMBL" id="DTHG01000068">
    <property type="protein sequence ID" value="HGW91968.1"/>
    <property type="molecule type" value="Genomic_DNA"/>
</dbReference>
<name>A0A7C4YS17_UNCW3</name>
<evidence type="ECO:0000256" key="1">
    <source>
        <dbReference type="PROSITE-ProRule" id="PRU00339"/>
    </source>
</evidence>
<proteinExistence type="predicted"/>
<dbReference type="Pfam" id="PF13181">
    <property type="entry name" value="TPR_8"/>
    <property type="match status" value="2"/>
</dbReference>
<comment type="caution">
    <text evidence="2">The sequence shown here is derived from an EMBL/GenBank/DDBJ whole genome shotgun (WGS) entry which is preliminary data.</text>
</comment>
<evidence type="ECO:0000313" key="2">
    <source>
        <dbReference type="EMBL" id="HGW91968.1"/>
    </source>
</evidence>
<protein>
    <recommendedName>
        <fullName evidence="3">Tetratricopeptide repeat protein</fullName>
    </recommendedName>
</protein>
<dbReference type="SUPFAM" id="SSF48452">
    <property type="entry name" value="TPR-like"/>
    <property type="match status" value="1"/>
</dbReference>
<dbReference type="PROSITE" id="PS50005">
    <property type="entry name" value="TPR"/>
    <property type="match status" value="1"/>
</dbReference>
<accession>A0A7C4YS17</accession>
<feature type="repeat" description="TPR" evidence="1">
    <location>
        <begin position="249"/>
        <end position="282"/>
    </location>
</feature>
<sequence>MLLKGVKKLNEETLKNVIIAYKMFASERTPENMLYLAMSLSEYGLQNDAFNFLISYLKEGGSPSNLVQIIGKFPEDVKRIVLEYAKPSETKEEFDAQSYLEMADLLWDIGSAEDAKQNYTRAISAFAEKGEIEKAESILKKIKEKYPNDPEIQNFKFERGDNRILEELQSITISIPEDEEAKLRYYLGKELLKEGLKELGVQEINKVKESGGTYSKEAAKVLIDNSIGEGDYENAIKMIDETLGGDERLEYLYNIGLRYQNEGKIENSMQIFNKIFSIAPDFKDVRERVSPPKPKVELKPEKVEIKEKKIEKVEHIEKKVFEKPIKIEEENIIFI</sequence>
<gene>
    <name evidence="2" type="ORF">ENV67_05440</name>
</gene>
<reference evidence="2" key="1">
    <citation type="journal article" date="2020" name="mSystems">
        <title>Genome- and Community-Level Interaction Insights into Carbon Utilization and Element Cycling Functions of Hydrothermarchaeota in Hydrothermal Sediment.</title>
        <authorList>
            <person name="Zhou Z."/>
            <person name="Liu Y."/>
            <person name="Xu W."/>
            <person name="Pan J."/>
            <person name="Luo Z.H."/>
            <person name="Li M."/>
        </authorList>
    </citation>
    <scope>NUCLEOTIDE SEQUENCE [LARGE SCALE GENOMIC DNA]</scope>
    <source>
        <strain evidence="2">SpSt-780</strain>
    </source>
</reference>
<dbReference type="AlphaFoldDB" id="A0A7C4YS17"/>